<keyword evidence="4" id="KW-0804">Transcription</keyword>
<dbReference type="PROSITE" id="PS50931">
    <property type="entry name" value="HTH_LYSR"/>
    <property type="match status" value="1"/>
</dbReference>
<dbReference type="CDD" id="cd08432">
    <property type="entry name" value="PBP2_GcdR_TrpI_HvrB_AmpR_like"/>
    <property type="match status" value="1"/>
</dbReference>
<evidence type="ECO:0000256" key="2">
    <source>
        <dbReference type="ARBA" id="ARBA00023015"/>
    </source>
</evidence>
<evidence type="ECO:0000256" key="1">
    <source>
        <dbReference type="ARBA" id="ARBA00009437"/>
    </source>
</evidence>
<evidence type="ECO:0000259" key="5">
    <source>
        <dbReference type="PROSITE" id="PS50931"/>
    </source>
</evidence>
<dbReference type="InterPro" id="IPR005119">
    <property type="entry name" value="LysR_subst-bd"/>
</dbReference>
<dbReference type="PRINTS" id="PR00039">
    <property type="entry name" value="HTHLYSR"/>
</dbReference>
<dbReference type="Pfam" id="PF00126">
    <property type="entry name" value="HTH_1"/>
    <property type="match status" value="1"/>
</dbReference>
<evidence type="ECO:0000256" key="3">
    <source>
        <dbReference type="ARBA" id="ARBA00023125"/>
    </source>
</evidence>
<proteinExistence type="inferred from homology"/>
<comment type="similarity">
    <text evidence="1">Belongs to the LysR transcriptional regulatory family.</text>
</comment>
<evidence type="ECO:0000313" key="6">
    <source>
        <dbReference type="EMBL" id="MFC6632326.1"/>
    </source>
</evidence>
<dbReference type="InterPro" id="IPR058163">
    <property type="entry name" value="LysR-type_TF_proteobact-type"/>
</dbReference>
<dbReference type="PANTHER" id="PTHR30537">
    <property type="entry name" value="HTH-TYPE TRANSCRIPTIONAL REGULATOR"/>
    <property type="match status" value="1"/>
</dbReference>
<dbReference type="InterPro" id="IPR000847">
    <property type="entry name" value="LysR_HTH_N"/>
</dbReference>
<accession>A0ABW1YHT9</accession>
<evidence type="ECO:0000256" key="4">
    <source>
        <dbReference type="ARBA" id="ARBA00023163"/>
    </source>
</evidence>
<dbReference type="Proteomes" id="UP001596425">
    <property type="component" value="Unassembled WGS sequence"/>
</dbReference>
<dbReference type="Gene3D" id="3.40.190.10">
    <property type="entry name" value="Periplasmic binding protein-like II"/>
    <property type="match status" value="2"/>
</dbReference>
<comment type="caution">
    <text evidence="6">The sequence shown here is derived from an EMBL/GenBank/DDBJ whole genome shotgun (WGS) entry which is preliminary data.</text>
</comment>
<sequence length="307" mass="34732">MAKILAHLGALRCVEAAARHQSYTRAADELHVTQAAISQQIRHIEAVLGVKLFIRRGRNMVPTTKGRQLAAQLSWGFQAIVDGVHQIQTEPLAGTLNITTTQSFATMLLMPNLWRFHQQHPEINLRVMVSAELEDLKHGDMDVALRYGFFEESELHREVLFEEPLVALCSPKLSEHMDLSNPENLRDCRLVVDADYRQEWQTWLAQAGLDLDPDEIKWLTVSNLDIALSAVMSGHGLCLGSPTLARQMIEAGALANPLPFRVENGIRYSFLYDESSPRLERIRVFRDWLFRLVHDSDEMDQLTGGLA</sequence>
<reference evidence="7" key="1">
    <citation type="journal article" date="2019" name="Int. J. Syst. Evol. Microbiol.">
        <title>The Global Catalogue of Microorganisms (GCM) 10K type strain sequencing project: providing services to taxonomists for standard genome sequencing and annotation.</title>
        <authorList>
            <consortium name="The Broad Institute Genomics Platform"/>
            <consortium name="The Broad Institute Genome Sequencing Center for Infectious Disease"/>
            <person name="Wu L."/>
            <person name="Ma J."/>
        </authorList>
    </citation>
    <scope>NUCLEOTIDE SEQUENCE [LARGE SCALE GENOMIC DNA]</scope>
    <source>
        <strain evidence="7">CGMCC 1.13718</strain>
    </source>
</reference>
<feature type="domain" description="HTH lysR-type" evidence="5">
    <location>
        <begin position="11"/>
        <end position="63"/>
    </location>
</feature>
<dbReference type="RefSeq" id="WP_193192444.1">
    <property type="nucleotide sequence ID" value="NZ_JACZFR010000028.1"/>
</dbReference>
<dbReference type="Pfam" id="PF03466">
    <property type="entry name" value="LysR_substrate"/>
    <property type="match status" value="1"/>
</dbReference>
<dbReference type="InterPro" id="IPR036390">
    <property type="entry name" value="WH_DNA-bd_sf"/>
</dbReference>
<dbReference type="PANTHER" id="PTHR30537:SF26">
    <property type="entry name" value="GLYCINE CLEAVAGE SYSTEM TRANSCRIPTIONAL ACTIVATOR"/>
    <property type="match status" value="1"/>
</dbReference>
<keyword evidence="3" id="KW-0238">DNA-binding</keyword>
<dbReference type="InterPro" id="IPR036388">
    <property type="entry name" value="WH-like_DNA-bd_sf"/>
</dbReference>
<dbReference type="EMBL" id="JBHSVR010000001">
    <property type="protein sequence ID" value="MFC6632326.1"/>
    <property type="molecule type" value="Genomic_DNA"/>
</dbReference>
<organism evidence="6 7">
    <name type="scientific">Microbulbifer taiwanensis</name>
    <dbReference type="NCBI Taxonomy" id="986746"/>
    <lineage>
        <taxon>Bacteria</taxon>
        <taxon>Pseudomonadati</taxon>
        <taxon>Pseudomonadota</taxon>
        <taxon>Gammaproteobacteria</taxon>
        <taxon>Cellvibrionales</taxon>
        <taxon>Microbulbiferaceae</taxon>
        <taxon>Microbulbifer</taxon>
    </lineage>
</organism>
<protein>
    <submittedName>
        <fullName evidence="6">LysR substrate-binding domain-containing protein</fullName>
    </submittedName>
</protein>
<evidence type="ECO:0000313" key="7">
    <source>
        <dbReference type="Proteomes" id="UP001596425"/>
    </source>
</evidence>
<dbReference type="SUPFAM" id="SSF46785">
    <property type="entry name" value="Winged helix' DNA-binding domain"/>
    <property type="match status" value="1"/>
</dbReference>
<gene>
    <name evidence="6" type="ORF">ACFQBM_03480</name>
</gene>
<keyword evidence="7" id="KW-1185">Reference proteome</keyword>
<keyword evidence="2" id="KW-0805">Transcription regulation</keyword>
<dbReference type="SUPFAM" id="SSF53850">
    <property type="entry name" value="Periplasmic binding protein-like II"/>
    <property type="match status" value="1"/>
</dbReference>
<name>A0ABW1YHT9_9GAMM</name>
<dbReference type="Gene3D" id="1.10.10.10">
    <property type="entry name" value="Winged helix-like DNA-binding domain superfamily/Winged helix DNA-binding domain"/>
    <property type="match status" value="1"/>
</dbReference>